<keyword evidence="2" id="KW-1133">Transmembrane helix</keyword>
<organism evidence="3 4">
    <name type="scientific">Theileria equi strain WA</name>
    <dbReference type="NCBI Taxonomy" id="1537102"/>
    <lineage>
        <taxon>Eukaryota</taxon>
        <taxon>Sar</taxon>
        <taxon>Alveolata</taxon>
        <taxon>Apicomplexa</taxon>
        <taxon>Aconoidasida</taxon>
        <taxon>Piroplasmida</taxon>
        <taxon>Theileriidae</taxon>
        <taxon>Theileria</taxon>
    </lineage>
</organism>
<dbReference type="eggNOG" id="ENOG502RSZ5">
    <property type="taxonomic scope" value="Eukaryota"/>
</dbReference>
<feature type="compositionally biased region" description="Polar residues" evidence="1">
    <location>
        <begin position="1"/>
        <end position="19"/>
    </location>
</feature>
<evidence type="ECO:0000256" key="2">
    <source>
        <dbReference type="SAM" id="Phobius"/>
    </source>
</evidence>
<dbReference type="VEuPathDB" id="PiroplasmaDB:BEWA_047310"/>
<dbReference type="STRING" id="1537102.L1LAE2"/>
<accession>L1LAE2</accession>
<dbReference type="EMBL" id="ACOU01000007">
    <property type="protein sequence ID" value="EKX72266.1"/>
    <property type="molecule type" value="Genomic_DNA"/>
</dbReference>
<comment type="caution">
    <text evidence="3">The sequence shown here is derived from an EMBL/GenBank/DDBJ whole genome shotgun (WGS) entry which is preliminary data.</text>
</comment>
<dbReference type="GeneID" id="15804090"/>
<dbReference type="Proteomes" id="UP000031512">
    <property type="component" value="Unassembled WGS sequence"/>
</dbReference>
<feature type="compositionally biased region" description="Polar residues" evidence="1">
    <location>
        <begin position="428"/>
        <end position="455"/>
    </location>
</feature>
<dbReference type="AlphaFoldDB" id="L1LAE2"/>
<dbReference type="KEGG" id="beq:BEWA_047310"/>
<protein>
    <submittedName>
        <fullName evidence="3">Uncharacterized protein</fullName>
    </submittedName>
</protein>
<name>L1LAE2_THEEQ</name>
<keyword evidence="2" id="KW-0812">Transmembrane</keyword>
<gene>
    <name evidence="3" type="ORF">BEWA_047310</name>
</gene>
<keyword evidence="2" id="KW-0472">Membrane</keyword>
<feature type="region of interest" description="Disordered" evidence="1">
    <location>
        <begin position="1"/>
        <end position="21"/>
    </location>
</feature>
<evidence type="ECO:0000256" key="1">
    <source>
        <dbReference type="SAM" id="MobiDB-lite"/>
    </source>
</evidence>
<evidence type="ECO:0000313" key="4">
    <source>
        <dbReference type="Proteomes" id="UP000031512"/>
    </source>
</evidence>
<proteinExistence type="predicted"/>
<dbReference type="RefSeq" id="XP_004831718.1">
    <property type="nucleotide sequence ID" value="XM_004831661.1"/>
</dbReference>
<reference evidence="3 4" key="1">
    <citation type="journal article" date="2012" name="BMC Genomics">
        <title>Comparative genomic analysis and phylogenetic position of Theileria equi.</title>
        <authorList>
            <person name="Kappmeyer L.S."/>
            <person name="Thiagarajan M."/>
            <person name="Herndon D.R."/>
            <person name="Ramsay J.D."/>
            <person name="Caler E."/>
            <person name="Djikeng A."/>
            <person name="Gillespie J.J."/>
            <person name="Lau A.O."/>
            <person name="Roalson E.H."/>
            <person name="Silva J.C."/>
            <person name="Silva M.G."/>
            <person name="Suarez C.E."/>
            <person name="Ueti M.W."/>
            <person name="Nene V.M."/>
            <person name="Mealey R.H."/>
            <person name="Knowles D.P."/>
            <person name="Brayton K.A."/>
        </authorList>
    </citation>
    <scope>NUCLEOTIDE SEQUENCE [LARGE SCALE GENOMIC DNA]</scope>
    <source>
        <strain evidence="3 4">WA</strain>
    </source>
</reference>
<sequence>MNSVTIDISKNPKSGVQTDNGGGYYYESNSGRVDLTDDWYPDPEGTYRKFVHTLKDGKIGNINNGGTPQNGFGTLTTYTSVSVYYWSRDNSFSNPLLIQLGTGDNEYYASADGTSWAKDHEASTSKLRDSLNKQNCGKNNAHIIKISEKSSGGYKCPMCSKDIQLSYQNQSGYDHYRHTISDSFSVTSFRDGNDWQLGLPSLRDISHIQVYCDSTSRGKLLLIYYDHGGHNWFKRNTSTENTWSGFPNDKVLELLNSDNYYPKITIKLSTSAGKSYSDNGILITMRSSHIGDGYRKHEHSLCGGLFELNGITHKNVPLTDIKSTSLLLSISAYYYGENLTGEKNLLLVELRSSGRGTTYNYYQRITKDAKNWTQLPITEKETDQLTGNNLRTELDRLKKEHFPTTHTNPQHVPSSKPSHPKPEETENSTDMESPATHSSNVANPSSSEPKLNNSTSAKSASLIGSAVGGAVYALVAAVVIVLLVKFWPRIRTKFVKI</sequence>
<feature type="transmembrane region" description="Helical" evidence="2">
    <location>
        <begin position="462"/>
        <end position="484"/>
    </location>
</feature>
<keyword evidence="4" id="KW-1185">Reference proteome</keyword>
<feature type="region of interest" description="Disordered" evidence="1">
    <location>
        <begin position="401"/>
        <end position="455"/>
    </location>
</feature>
<evidence type="ECO:0000313" key="3">
    <source>
        <dbReference type="EMBL" id="EKX72266.1"/>
    </source>
</evidence>